<dbReference type="PROSITE" id="PS01095">
    <property type="entry name" value="GH18_1"/>
    <property type="match status" value="1"/>
</dbReference>
<dbReference type="Proteomes" id="UP001610334">
    <property type="component" value="Unassembled WGS sequence"/>
</dbReference>
<dbReference type="InterPro" id="IPR001579">
    <property type="entry name" value="Glyco_hydro_18_chit_AS"/>
</dbReference>
<dbReference type="PANTHER" id="PTHR45708">
    <property type="entry name" value="ENDOCHITINASE"/>
    <property type="match status" value="1"/>
</dbReference>
<name>A0ABR4H761_9EURO</name>
<gene>
    <name evidence="17" type="ORF">BJX63DRAFT_433460</name>
</gene>
<dbReference type="CDD" id="cd02877">
    <property type="entry name" value="GH18_hevamine_XipI_class_III"/>
    <property type="match status" value="1"/>
</dbReference>
<evidence type="ECO:0000256" key="7">
    <source>
        <dbReference type="ARBA" id="ARBA00023024"/>
    </source>
</evidence>
<dbReference type="InterPro" id="IPR017853">
    <property type="entry name" value="GH"/>
</dbReference>
<keyword evidence="4" id="KW-0964">Secreted</keyword>
<keyword evidence="5" id="KW-0147">Chitin-binding</keyword>
<keyword evidence="6 13" id="KW-0378">Hydrolase</keyword>
<proteinExistence type="inferred from homology"/>
<keyword evidence="8" id="KW-0119">Carbohydrate metabolism</keyword>
<evidence type="ECO:0000256" key="11">
    <source>
        <dbReference type="ARBA" id="ARBA00024658"/>
    </source>
</evidence>
<dbReference type="Pfam" id="PF00704">
    <property type="entry name" value="Glyco_hydro_18"/>
    <property type="match status" value="1"/>
</dbReference>
<keyword evidence="7" id="KW-0146">Chitin degradation</keyword>
<evidence type="ECO:0000256" key="2">
    <source>
        <dbReference type="ARBA" id="ARBA00004191"/>
    </source>
</evidence>
<evidence type="ECO:0000256" key="1">
    <source>
        <dbReference type="ARBA" id="ARBA00000822"/>
    </source>
</evidence>
<evidence type="ECO:0000256" key="13">
    <source>
        <dbReference type="RuleBase" id="RU000489"/>
    </source>
</evidence>
<dbReference type="EMBL" id="JBFXLT010000059">
    <property type="protein sequence ID" value="KAL2811306.1"/>
    <property type="molecule type" value="Genomic_DNA"/>
</dbReference>
<dbReference type="InterPro" id="IPR001223">
    <property type="entry name" value="Glyco_hydro18_cat"/>
</dbReference>
<comment type="subcellular location">
    <subcellularLocation>
        <location evidence="2">Secreted</location>
        <location evidence="2">Cell wall</location>
    </subcellularLocation>
</comment>
<feature type="region of interest" description="Disordered" evidence="14">
    <location>
        <begin position="351"/>
        <end position="428"/>
    </location>
</feature>
<feature type="chain" id="PRO_5045713730" description="chitinase" evidence="15">
    <location>
        <begin position="23"/>
        <end position="440"/>
    </location>
</feature>
<evidence type="ECO:0000256" key="10">
    <source>
        <dbReference type="ARBA" id="ARBA00023326"/>
    </source>
</evidence>
<keyword evidence="10" id="KW-0624">Polysaccharide degradation</keyword>
<dbReference type="EC" id="3.2.1.14" evidence="3"/>
<feature type="signal peptide" evidence="15">
    <location>
        <begin position="1"/>
        <end position="22"/>
    </location>
</feature>
<dbReference type="InterPro" id="IPR050542">
    <property type="entry name" value="Glycosyl_Hydrlase18_Chitinase"/>
</dbReference>
<comment type="caution">
    <text evidence="17">The sequence shown here is derived from an EMBL/GenBank/DDBJ whole genome shotgun (WGS) entry which is preliminary data.</text>
</comment>
<comment type="similarity">
    <text evidence="12">Belongs to the glycosyl hydrolase 18 family. Chitinase class III subfamily.</text>
</comment>
<evidence type="ECO:0000256" key="6">
    <source>
        <dbReference type="ARBA" id="ARBA00022801"/>
    </source>
</evidence>
<evidence type="ECO:0000256" key="3">
    <source>
        <dbReference type="ARBA" id="ARBA00012729"/>
    </source>
</evidence>
<evidence type="ECO:0000313" key="18">
    <source>
        <dbReference type="Proteomes" id="UP001610334"/>
    </source>
</evidence>
<evidence type="ECO:0000259" key="16">
    <source>
        <dbReference type="PROSITE" id="PS51910"/>
    </source>
</evidence>
<dbReference type="PROSITE" id="PS51910">
    <property type="entry name" value="GH18_2"/>
    <property type="match status" value="1"/>
</dbReference>
<evidence type="ECO:0000256" key="15">
    <source>
        <dbReference type="SAM" id="SignalP"/>
    </source>
</evidence>
<keyword evidence="9 13" id="KW-0326">Glycosidase</keyword>
<feature type="domain" description="GH18" evidence="16">
    <location>
        <begin position="30"/>
        <end position="348"/>
    </location>
</feature>
<organism evidence="17 18">
    <name type="scientific">Aspergillus granulosus</name>
    <dbReference type="NCBI Taxonomy" id="176169"/>
    <lineage>
        <taxon>Eukaryota</taxon>
        <taxon>Fungi</taxon>
        <taxon>Dikarya</taxon>
        <taxon>Ascomycota</taxon>
        <taxon>Pezizomycotina</taxon>
        <taxon>Eurotiomycetes</taxon>
        <taxon>Eurotiomycetidae</taxon>
        <taxon>Eurotiales</taxon>
        <taxon>Aspergillaceae</taxon>
        <taxon>Aspergillus</taxon>
        <taxon>Aspergillus subgen. Nidulantes</taxon>
    </lineage>
</organism>
<keyword evidence="15" id="KW-0732">Signal</keyword>
<evidence type="ECO:0000256" key="14">
    <source>
        <dbReference type="SAM" id="MobiDB-lite"/>
    </source>
</evidence>
<keyword evidence="18" id="KW-1185">Reference proteome</keyword>
<accession>A0ABR4H761</accession>
<dbReference type="Gene3D" id="3.20.20.80">
    <property type="entry name" value="Glycosidases"/>
    <property type="match status" value="1"/>
</dbReference>
<evidence type="ECO:0000256" key="8">
    <source>
        <dbReference type="ARBA" id="ARBA00023277"/>
    </source>
</evidence>
<evidence type="ECO:0000313" key="17">
    <source>
        <dbReference type="EMBL" id="KAL2811306.1"/>
    </source>
</evidence>
<keyword evidence="4" id="KW-0134">Cell wall</keyword>
<evidence type="ECO:0000256" key="5">
    <source>
        <dbReference type="ARBA" id="ARBA00022669"/>
    </source>
</evidence>
<reference evidence="17 18" key="1">
    <citation type="submission" date="2024-07" db="EMBL/GenBank/DDBJ databases">
        <title>Section-level genome sequencing and comparative genomics of Aspergillus sections Usti and Cavernicolus.</title>
        <authorList>
            <consortium name="Lawrence Berkeley National Laboratory"/>
            <person name="Nybo J.L."/>
            <person name="Vesth T.C."/>
            <person name="Theobald S."/>
            <person name="Frisvad J.C."/>
            <person name="Larsen T.O."/>
            <person name="Kjaerboelling I."/>
            <person name="Rothschild-Mancinelli K."/>
            <person name="Lyhne E.K."/>
            <person name="Kogle M.E."/>
            <person name="Barry K."/>
            <person name="Clum A."/>
            <person name="Na H."/>
            <person name="Ledsgaard L."/>
            <person name="Lin J."/>
            <person name="Lipzen A."/>
            <person name="Kuo A."/>
            <person name="Riley R."/>
            <person name="Mondo S."/>
            <person name="Labutti K."/>
            <person name="Haridas S."/>
            <person name="Pangalinan J."/>
            <person name="Salamov A.A."/>
            <person name="Simmons B.A."/>
            <person name="Magnuson J.K."/>
            <person name="Chen J."/>
            <person name="Drula E."/>
            <person name="Henrissat B."/>
            <person name="Wiebenga A."/>
            <person name="Lubbers R.J."/>
            <person name="Gomes A.C."/>
            <person name="Makela M.R."/>
            <person name="Stajich J."/>
            <person name="Grigoriev I.V."/>
            <person name="Mortensen U.H."/>
            <person name="De Vries R.P."/>
            <person name="Baker S.E."/>
            <person name="Andersen M.R."/>
        </authorList>
    </citation>
    <scope>NUCLEOTIDE SEQUENCE [LARGE SCALE GENOMIC DNA]</scope>
    <source>
        <strain evidence="17 18">CBS 588.65</strain>
    </source>
</reference>
<comment type="function">
    <text evidence="11">GPI-anchored chitinase involved in the degradation of chitin, a component of the cell walls of fungi and exoskeletal elements of some animals (including worms and arthropods). Required to reshape the cell wall at the sites where cell wall remodeling and/or cell wall maturation actively take place such as sites of conidia formation.</text>
</comment>
<protein>
    <recommendedName>
        <fullName evidence="3">chitinase</fullName>
        <ecNumber evidence="3">3.2.1.14</ecNumber>
    </recommendedName>
</protein>
<feature type="compositionally biased region" description="Low complexity" evidence="14">
    <location>
        <begin position="376"/>
        <end position="407"/>
    </location>
</feature>
<dbReference type="PANTHER" id="PTHR45708:SF63">
    <property type="entry name" value="III CHITINASE, PUTATIVE (AFU_ORTHOLOGUE AFUA_5G03530)-RELATED"/>
    <property type="match status" value="1"/>
</dbReference>
<evidence type="ECO:0000256" key="9">
    <source>
        <dbReference type="ARBA" id="ARBA00023295"/>
    </source>
</evidence>
<dbReference type="InterPro" id="IPR045321">
    <property type="entry name" value="Cts1-like"/>
</dbReference>
<comment type="catalytic activity">
    <reaction evidence="1">
        <text>Random endo-hydrolysis of N-acetyl-beta-D-glucosaminide (1-&gt;4)-beta-linkages in chitin and chitodextrins.</text>
        <dbReference type="EC" id="3.2.1.14"/>
    </reaction>
</comment>
<evidence type="ECO:0000256" key="4">
    <source>
        <dbReference type="ARBA" id="ARBA00022512"/>
    </source>
</evidence>
<dbReference type="GO" id="GO:0016787">
    <property type="term" value="F:hydrolase activity"/>
    <property type="evidence" value="ECO:0007669"/>
    <property type="project" value="UniProtKB-KW"/>
</dbReference>
<sequence>MLFLSRCLSLLGGFAVLQGAYAGLDLSSNSTVTVYWGQNSLNGTGTLAQQRLGYYCDNPNIDVIILAFLIKVNGAGGAPVIDFASSNDKCETFPGTDLRSCPEIGDDITACQAKNKTILLSIGGATYSEGEFTSAAAAEAGADLIWATFGPVQAASRTSRIGSAGRGHAIQAHRPFGNAVIDGFDFDFEAAVSNMGAFATKLRSLADADKSKKYYLTAAPQCPFPDLGDQDILNTNASGAIDAVWVQFYNNYCGIDTYTNGGVGSFNFETWDTWALKESKNPHVKVYLGVPANTGAATTGYLPISSLTPVIQYSKTFESFGGVMMWDVTQAYGNQGFLEGVKGALRGSAAGNTPGAVKGPKQQESEIPVLEEESVSNTSPQTTVQPQQTHSSNTQDADASSSAQQSAGEPQQNEDPPRPLILFPSLMEPDADLPWIEIEI</sequence>
<evidence type="ECO:0000256" key="12">
    <source>
        <dbReference type="ARBA" id="ARBA00025727"/>
    </source>
</evidence>
<dbReference type="SUPFAM" id="SSF51445">
    <property type="entry name" value="(Trans)glycosidases"/>
    <property type="match status" value="1"/>
</dbReference>